<dbReference type="PANTHER" id="PTHR39337">
    <property type="entry name" value="BLR5642 PROTEIN"/>
    <property type="match status" value="1"/>
</dbReference>
<dbReference type="AlphaFoldDB" id="A0AA96WVV6"/>
<proteinExistence type="predicted"/>
<reference evidence="1" key="2">
    <citation type="submission" date="2023-07" db="EMBL/GenBank/DDBJ databases">
        <authorList>
            <person name="Bai X.-H."/>
            <person name="Wang H.-H."/>
            <person name="Wang J."/>
            <person name="Ma M.-Y."/>
            <person name="Hu H.-H."/>
            <person name="Song Z.-L."/>
            <person name="Ma H.-G."/>
            <person name="Fan Y."/>
            <person name="Du C.-Y."/>
            <person name="Xu J.-C."/>
        </authorList>
    </citation>
    <scope>NUCLEOTIDE SEQUENCE</scope>
    <source>
        <strain evidence="1">CZ1</strain>
    </source>
</reference>
<accession>A0AA96WVV6</accession>
<dbReference type="InterPro" id="IPR007438">
    <property type="entry name" value="DUF488"/>
</dbReference>
<dbReference type="PANTHER" id="PTHR39337:SF1">
    <property type="entry name" value="BLR5642 PROTEIN"/>
    <property type="match status" value="1"/>
</dbReference>
<organism evidence="1">
    <name type="scientific">Leptolyngbya boryana CZ1</name>
    <dbReference type="NCBI Taxonomy" id="3060204"/>
    <lineage>
        <taxon>Bacteria</taxon>
        <taxon>Bacillati</taxon>
        <taxon>Cyanobacteriota</taxon>
        <taxon>Cyanophyceae</taxon>
        <taxon>Leptolyngbyales</taxon>
        <taxon>Leptolyngbyaceae</taxon>
        <taxon>Leptolyngbya group</taxon>
        <taxon>Leptolyngbya</taxon>
    </lineage>
</organism>
<evidence type="ECO:0000313" key="1">
    <source>
        <dbReference type="EMBL" id="WNZ46725.1"/>
    </source>
</evidence>
<dbReference type="RefSeq" id="WP_316427737.1">
    <property type="nucleotide sequence ID" value="NZ_CP130144.1"/>
</dbReference>
<name>A0AA96WVV6_LEPBY</name>
<dbReference type="EMBL" id="CP130144">
    <property type="protein sequence ID" value="WNZ46725.1"/>
    <property type="molecule type" value="Genomic_DNA"/>
</dbReference>
<protein>
    <submittedName>
        <fullName evidence="1">DUF488 domain-containing protein</fullName>
    </submittedName>
</protein>
<dbReference type="Pfam" id="PF04343">
    <property type="entry name" value="DUF488"/>
    <property type="match status" value="1"/>
</dbReference>
<sequence>MPNSTLSKKNLVLTFGYGNRKDYDLFLSYLDKFNVTCVIDVRLNPRAWSRKWYGDVLEKLCTSKSVGYLSKSSLGNISGCSHWIPPEETAAEQALTEVAEIVKDGNVLLLCAEMDCIKCHRVEVAQRLHELTDASIKHLP</sequence>
<gene>
    <name evidence="1" type="ORF">Q2T42_02585</name>
</gene>
<reference evidence="1" key="1">
    <citation type="journal article" date="2023" name="Plants (Basel)">
        <title>Genomic Analysis of Leptolyngbya boryana CZ1 Reveals Efficient Carbon Fixation Modules.</title>
        <authorList>
            <person name="Bai X."/>
            <person name="Wang H."/>
            <person name="Cheng W."/>
            <person name="Wang J."/>
            <person name="Ma M."/>
            <person name="Hu H."/>
            <person name="Song Z."/>
            <person name="Ma H."/>
            <person name="Fan Y."/>
            <person name="Du C."/>
            <person name="Xu J."/>
        </authorList>
    </citation>
    <scope>NUCLEOTIDE SEQUENCE</scope>
    <source>
        <strain evidence="1">CZ1</strain>
    </source>
</reference>